<sequence length="225" mass="24758">MAPERPTLFYFDFRGRGELCRLVLSAAGIEFDEVRFSRQQWAETYRSLSPNGRCPFVQLPNGRTLTQSLAIARYFARLGGLYGNPDDPWEAFLIDQAVQQAEDLELELLRVYRTPEDQRMALWQADISERCGQLAAGLARLVPGGKPVVPGAATGATLGDLAIFKAADAAARLPVFNLPPEQHAELSEASARLLLLPDLRAHSERLLATSPRLAAYVKARPATPS</sequence>
<dbReference type="Gene3D" id="1.20.1050.10">
    <property type="match status" value="1"/>
</dbReference>
<dbReference type="SUPFAM" id="SSF52833">
    <property type="entry name" value="Thioredoxin-like"/>
    <property type="match status" value="1"/>
</dbReference>
<dbReference type="Pfam" id="PF02798">
    <property type="entry name" value="GST_N"/>
    <property type="match status" value="1"/>
</dbReference>
<dbReference type="AlphaFoldDB" id="A0A267DZP0"/>
<dbReference type="GO" id="GO:0006749">
    <property type="term" value="P:glutathione metabolic process"/>
    <property type="evidence" value="ECO:0007669"/>
    <property type="project" value="TreeGrafter"/>
</dbReference>
<reference evidence="2 4" key="1">
    <citation type="submission" date="2017-06" db="EMBL/GenBank/DDBJ databases">
        <title>A platform for efficient transgenesis in Macrostomum lignano, a flatworm model organism for stem cell research.</title>
        <authorList>
            <person name="Berezikov E."/>
        </authorList>
    </citation>
    <scope>NUCLEOTIDE SEQUENCE [LARGE SCALE GENOMIC DNA]</scope>
    <source>
        <strain evidence="2">DV1</strain>
        <tissue evidence="2">Whole organism</tissue>
    </source>
</reference>
<dbReference type="Gene3D" id="3.40.30.10">
    <property type="entry name" value="Glutaredoxin"/>
    <property type="match status" value="1"/>
</dbReference>
<dbReference type="InterPro" id="IPR050213">
    <property type="entry name" value="GST_superfamily"/>
</dbReference>
<dbReference type="PANTHER" id="PTHR11571">
    <property type="entry name" value="GLUTATHIONE S-TRANSFERASE"/>
    <property type="match status" value="1"/>
</dbReference>
<proteinExistence type="predicted"/>
<dbReference type="InterPro" id="IPR040079">
    <property type="entry name" value="Glutathione_S-Trfase"/>
</dbReference>
<dbReference type="EMBL" id="NIVC01000292">
    <property type="protein sequence ID" value="PAA86148.1"/>
    <property type="molecule type" value="Genomic_DNA"/>
</dbReference>
<dbReference type="SFLD" id="SFLDS00019">
    <property type="entry name" value="Glutathione_Transferase_(cytos"/>
    <property type="match status" value="1"/>
</dbReference>
<dbReference type="OrthoDB" id="414243at2759"/>
<accession>A0A267DZP0</accession>
<dbReference type="InterPro" id="IPR004045">
    <property type="entry name" value="Glutathione_S-Trfase_N"/>
</dbReference>
<name>A0A267DZP0_9PLAT</name>
<evidence type="ECO:0000313" key="2">
    <source>
        <dbReference type="EMBL" id="PAA54765.1"/>
    </source>
</evidence>
<protein>
    <recommendedName>
        <fullName evidence="1">GST N-terminal domain-containing protein</fullName>
    </recommendedName>
</protein>
<organism evidence="2 4">
    <name type="scientific">Macrostomum lignano</name>
    <dbReference type="NCBI Taxonomy" id="282301"/>
    <lineage>
        <taxon>Eukaryota</taxon>
        <taxon>Metazoa</taxon>
        <taxon>Spiralia</taxon>
        <taxon>Lophotrochozoa</taxon>
        <taxon>Platyhelminthes</taxon>
        <taxon>Rhabditophora</taxon>
        <taxon>Macrostomorpha</taxon>
        <taxon>Macrostomida</taxon>
        <taxon>Macrostomidae</taxon>
        <taxon>Macrostomum</taxon>
    </lineage>
</organism>
<dbReference type="CDD" id="cd03039">
    <property type="entry name" value="GST_N_Sigma_like"/>
    <property type="match status" value="1"/>
</dbReference>
<keyword evidence="4" id="KW-1185">Reference proteome</keyword>
<dbReference type="PROSITE" id="PS50404">
    <property type="entry name" value="GST_NTER"/>
    <property type="match status" value="1"/>
</dbReference>
<evidence type="ECO:0000313" key="4">
    <source>
        <dbReference type="Proteomes" id="UP000215902"/>
    </source>
</evidence>
<comment type="caution">
    <text evidence="2">The sequence shown here is derived from an EMBL/GenBank/DDBJ whole genome shotgun (WGS) entry which is preliminary data.</text>
</comment>
<gene>
    <name evidence="2" type="ORF">BOX15_Mlig006851g2</name>
    <name evidence="3" type="ORF">BOX15_Mlig006851g5</name>
</gene>
<dbReference type="InterPro" id="IPR036249">
    <property type="entry name" value="Thioredoxin-like_sf"/>
</dbReference>
<evidence type="ECO:0000259" key="1">
    <source>
        <dbReference type="PROSITE" id="PS50404"/>
    </source>
</evidence>
<dbReference type="EMBL" id="NIVC01002863">
    <property type="protein sequence ID" value="PAA54765.1"/>
    <property type="molecule type" value="Genomic_DNA"/>
</dbReference>
<evidence type="ECO:0000313" key="3">
    <source>
        <dbReference type="EMBL" id="PAA86148.1"/>
    </source>
</evidence>
<dbReference type="GO" id="GO:0004364">
    <property type="term" value="F:glutathione transferase activity"/>
    <property type="evidence" value="ECO:0007669"/>
    <property type="project" value="UniProtKB-EC"/>
</dbReference>
<dbReference type="STRING" id="282301.A0A267DZP0"/>
<feature type="domain" description="GST N-terminal" evidence="1">
    <location>
        <begin position="4"/>
        <end position="83"/>
    </location>
</feature>
<dbReference type="Proteomes" id="UP000215902">
    <property type="component" value="Unassembled WGS sequence"/>
</dbReference>